<evidence type="ECO:0000259" key="3">
    <source>
        <dbReference type="PROSITE" id="PS50053"/>
    </source>
</evidence>
<accession>A0AB40BKI4</accession>
<dbReference type="AlphaFoldDB" id="A0AB40BKI4"/>
<evidence type="ECO:0000313" key="4">
    <source>
        <dbReference type="Proteomes" id="UP001515500"/>
    </source>
</evidence>
<dbReference type="SUPFAM" id="SSF54236">
    <property type="entry name" value="Ubiquitin-like"/>
    <property type="match status" value="1"/>
</dbReference>
<dbReference type="Pfam" id="PF00240">
    <property type="entry name" value="ubiquitin"/>
    <property type="match status" value="1"/>
</dbReference>
<keyword evidence="1" id="KW-0143">Chaperone</keyword>
<dbReference type="PROSITE" id="PS50053">
    <property type="entry name" value="UBIQUITIN_2"/>
    <property type="match status" value="1"/>
</dbReference>
<evidence type="ECO:0000256" key="2">
    <source>
        <dbReference type="SAM" id="MobiDB-lite"/>
    </source>
</evidence>
<dbReference type="Gene3D" id="3.10.20.90">
    <property type="entry name" value="Phosphatidylinositol 3-kinase Catalytic Subunit, Chain A, domain 1"/>
    <property type="match status" value="1"/>
</dbReference>
<dbReference type="InterPro" id="IPR036533">
    <property type="entry name" value="BAG_dom_sf"/>
</dbReference>
<keyword evidence="4" id="KW-1185">Reference proteome</keyword>
<reference evidence="5" key="1">
    <citation type="submission" date="2025-08" db="UniProtKB">
        <authorList>
            <consortium name="RefSeq"/>
        </authorList>
    </citation>
    <scope>IDENTIFICATION</scope>
</reference>
<dbReference type="SUPFAM" id="SSF63491">
    <property type="entry name" value="BAG domain"/>
    <property type="match status" value="1"/>
</dbReference>
<dbReference type="GO" id="GO:0050821">
    <property type="term" value="P:protein stabilization"/>
    <property type="evidence" value="ECO:0007669"/>
    <property type="project" value="TreeGrafter"/>
</dbReference>
<feature type="domain" description="Ubiquitin-like" evidence="3">
    <location>
        <begin position="99"/>
        <end position="146"/>
    </location>
</feature>
<dbReference type="InterPro" id="IPR039773">
    <property type="entry name" value="BAG_chaperone_regulator"/>
</dbReference>
<gene>
    <name evidence="5" type="primary">LOC120263573</name>
</gene>
<dbReference type="InterPro" id="IPR003103">
    <property type="entry name" value="BAG_domain"/>
</dbReference>
<evidence type="ECO:0000256" key="1">
    <source>
        <dbReference type="ARBA" id="ARBA00023186"/>
    </source>
</evidence>
<sequence>MNSSICSCRASLPTSSAFQSSLKIPVPDSGEEERRDPNPLMTTMSDGKGGSFRWEMRPGGLLVQMRSADPEAASSPHVRVRVTCGSSRYEFSVAPNATTFGDLKKLLATETGLQPAEQRLLYKGKERMNSEFLDACGVKDRSKLVLTEDPSSLERRYIAMRKNARIQSAHRAIFTVSMELDKLADQVSAIEKSISSGNKMPEIQVTTLIELLMRQAVKLDCIATEGETSLQKNVQAKRVQNYVETLDVLKIRNSRLQSFVVTSNWEIFN</sequence>
<name>A0AB40BKI4_DIOCR</name>
<dbReference type="PANTHER" id="PTHR12329">
    <property type="entry name" value="BCL2-ASSOCIATED ATHANOGENE"/>
    <property type="match status" value="1"/>
</dbReference>
<dbReference type="InterPro" id="IPR000626">
    <property type="entry name" value="Ubiquitin-like_dom"/>
</dbReference>
<dbReference type="Proteomes" id="UP001515500">
    <property type="component" value="Chromosome 6"/>
</dbReference>
<proteinExistence type="predicted"/>
<dbReference type="PANTHER" id="PTHR12329:SF17">
    <property type="entry name" value="OS04G0619900 PROTEIN"/>
    <property type="match status" value="1"/>
</dbReference>
<organism evidence="4 5">
    <name type="scientific">Dioscorea cayennensis subsp. rotundata</name>
    <name type="common">White Guinea yam</name>
    <name type="synonym">Dioscorea rotundata</name>
    <dbReference type="NCBI Taxonomy" id="55577"/>
    <lineage>
        <taxon>Eukaryota</taxon>
        <taxon>Viridiplantae</taxon>
        <taxon>Streptophyta</taxon>
        <taxon>Embryophyta</taxon>
        <taxon>Tracheophyta</taxon>
        <taxon>Spermatophyta</taxon>
        <taxon>Magnoliopsida</taxon>
        <taxon>Liliopsida</taxon>
        <taxon>Dioscoreales</taxon>
        <taxon>Dioscoreaceae</taxon>
        <taxon>Dioscorea</taxon>
    </lineage>
</organism>
<dbReference type="GO" id="GO:0005737">
    <property type="term" value="C:cytoplasm"/>
    <property type="evidence" value="ECO:0007669"/>
    <property type="project" value="TreeGrafter"/>
</dbReference>
<dbReference type="Gene3D" id="1.20.58.120">
    <property type="entry name" value="BAG domain"/>
    <property type="match status" value="1"/>
</dbReference>
<dbReference type="Pfam" id="PF02179">
    <property type="entry name" value="BAG"/>
    <property type="match status" value="1"/>
</dbReference>
<dbReference type="SMART" id="SM00213">
    <property type="entry name" value="UBQ"/>
    <property type="match status" value="1"/>
</dbReference>
<protein>
    <submittedName>
        <fullName evidence="5">BAG family molecular chaperone regulator 1-like</fullName>
    </submittedName>
</protein>
<dbReference type="InterPro" id="IPR029071">
    <property type="entry name" value="Ubiquitin-like_domsf"/>
</dbReference>
<dbReference type="GeneID" id="120263573"/>
<dbReference type="GO" id="GO:0000774">
    <property type="term" value="F:adenyl-nucleotide exchange factor activity"/>
    <property type="evidence" value="ECO:0007669"/>
    <property type="project" value="TreeGrafter"/>
</dbReference>
<dbReference type="GO" id="GO:0051087">
    <property type="term" value="F:protein-folding chaperone binding"/>
    <property type="evidence" value="ECO:0007669"/>
    <property type="project" value="InterPro"/>
</dbReference>
<feature type="region of interest" description="Disordered" evidence="2">
    <location>
        <begin position="19"/>
        <end position="51"/>
    </location>
</feature>
<dbReference type="RefSeq" id="XP_039127468.1">
    <property type="nucleotide sequence ID" value="XM_039271534.1"/>
</dbReference>
<evidence type="ECO:0000313" key="5">
    <source>
        <dbReference type="RefSeq" id="XP_039127468.1"/>
    </source>
</evidence>